<proteinExistence type="predicted"/>
<gene>
    <name evidence="1" type="ORF">CVV64_10385</name>
</gene>
<comment type="caution">
    <text evidence="1">The sequence shown here is derived from an EMBL/GenBank/DDBJ whole genome shotgun (WGS) entry which is preliminary data.</text>
</comment>
<evidence type="ECO:0000313" key="2">
    <source>
        <dbReference type="Proteomes" id="UP000233256"/>
    </source>
</evidence>
<dbReference type="AlphaFoldDB" id="A0A2N1PPV7"/>
<sequence>MTVSQIVNESQLDAWVRGNSTQAQGKIVELVFRLVCASCSKPNFRRFPLEDSIGQHGADGKLETAVGFEPFIPEGKSIWEIGTNVNALKKANSDFKSSTESTPEKVRKETTYIFVTPLSGRRDWENTWKTDGISDWTEKKRALNHWKDIKVLDGCCLIDWVSQFPAVGHWLGTTIDQMPNDFDTAENYWSLISSFGSPPPLHPDLFINGRNDASEKLSRLLIDHNDNQLRFDTHFPEYSKYIVSGFLAALPEDNRGETQSKVLILRSKEYFKKACSLTESHVFVMDFNLNESEGHELIQRALNRRHAVIYSSLPGGIPHGNSCQLYTPEIHQMKIGLVKSGYSEERARTLTNQSGKDLNALLRLIQGMSSNPDWVTCSEASDFAIAQFIGQWHEASEGDQRIIEELSGKNYGEWIVNIRKLAGAKSAPLSYFNGRWKFTSRFEPWLYLGKFIGSEILESFEKVAIKILSESNPSFDLPKHQRYATAILGDKPKFSNHIRLGISETLALLGSHGYALSFCQAGKPQQTASTIVSELLNKPDSISWASLNDVLPLLAEAAPAEFLNAVGGASERPDEPFSGVFAQEGDGFLGGGNYITGLLWALESLAWSNEYLLRACGILANLAAIDPGGNFGNRPSNSLVDIFLPWLPQTAASMEKRHAAVKLISSEQPDVTWNLLLGLLPEFHSSSNYTHRPKWREFIPENWIDGATDIDKIKDEAFYADIAFELAGINPERLEKLLRFYFMLHPDFTSFASNLRARLQSDEVLALPQDQRLILWTALKSKIRDHRRYSDSELWYVPEEDLLELDKVAEKIQPKSPEIFYRHLFLSSDSDLFEGECSWEEKRQVLLQKRNLAIEEIVNKGGFHLLKNFWRSVESPAQVGNALGNFSPLADDSMILPDALESGDNLDLNFAKSYIWQRFSLGEWVWVDSVNCSNWSVKAKAQFYSNLPFVAETWKRVEIELSDDSSEYWKQTSTYSSKDDLERIDYALERLIDNGRSDVAINCFLHKDLWESRFSELGLRALERFDDDNHIDSQAIGELFNHLQNDDSIDENRLVDMEIKFLELLSRFHNAHPRTLYRHLAEQPDFFCQIIRTVFRLESNSEKQSEKEAADNEKELIITRRGYRILMGWNHPPGLLRDGVFNKKGLLSWAEAVKQEFLDSENWKIASNYIGQVLFYAPKDENGLWIEPVCDFLDSKADNEFRIGLRIKIFNSRGAHLFSEGKEEMKLAKKWEAIANLAENKGYARLGSTLRSLSNNYEKEAEQDVLENQHRFD</sequence>
<dbReference type="Proteomes" id="UP000233256">
    <property type="component" value="Unassembled WGS sequence"/>
</dbReference>
<accession>A0A2N1PPV7</accession>
<name>A0A2N1PPV7_9BACT</name>
<protein>
    <submittedName>
        <fullName evidence="1">Uncharacterized protein</fullName>
    </submittedName>
</protein>
<reference evidence="1 2" key="1">
    <citation type="journal article" date="2017" name="ISME J.">
        <title>Potential for microbial H2 and metal transformations associated with novel bacteria and archaea in deep terrestrial subsurface sediments.</title>
        <authorList>
            <person name="Hernsdorf A.W."/>
            <person name="Amano Y."/>
            <person name="Miyakawa K."/>
            <person name="Ise K."/>
            <person name="Suzuki Y."/>
            <person name="Anantharaman K."/>
            <person name="Probst A."/>
            <person name="Burstein D."/>
            <person name="Thomas B.C."/>
            <person name="Banfield J.F."/>
        </authorList>
    </citation>
    <scope>NUCLEOTIDE SEQUENCE [LARGE SCALE GENOMIC DNA]</scope>
    <source>
        <strain evidence="1">HGW-Wallbacteria-1</strain>
    </source>
</reference>
<organism evidence="1 2">
    <name type="scientific">Candidatus Wallbacteria bacterium HGW-Wallbacteria-1</name>
    <dbReference type="NCBI Taxonomy" id="2013854"/>
    <lineage>
        <taxon>Bacteria</taxon>
        <taxon>Candidatus Walliibacteriota</taxon>
    </lineage>
</organism>
<dbReference type="EMBL" id="PGXC01000006">
    <property type="protein sequence ID" value="PKK90361.1"/>
    <property type="molecule type" value="Genomic_DNA"/>
</dbReference>
<evidence type="ECO:0000313" key="1">
    <source>
        <dbReference type="EMBL" id="PKK90361.1"/>
    </source>
</evidence>